<gene>
    <name evidence="2" type="ORF">ACFFQV_14760</name>
</gene>
<dbReference type="RefSeq" id="WP_157425333.1">
    <property type="nucleotide sequence ID" value="NZ_BAAANI010000003.1"/>
</dbReference>
<keyword evidence="1" id="KW-0472">Membrane</keyword>
<name>A0ABV5STC9_9MICO</name>
<keyword evidence="1" id="KW-0812">Transmembrane</keyword>
<feature type="transmembrane region" description="Helical" evidence="1">
    <location>
        <begin position="6"/>
        <end position="31"/>
    </location>
</feature>
<evidence type="ECO:0000313" key="3">
    <source>
        <dbReference type="Proteomes" id="UP001589667"/>
    </source>
</evidence>
<dbReference type="Proteomes" id="UP001589667">
    <property type="component" value="Unassembled WGS sequence"/>
</dbReference>
<accession>A0ABV5STC9</accession>
<dbReference type="InterPro" id="IPR013901">
    <property type="entry name" value="Anthrone_oxy"/>
</dbReference>
<evidence type="ECO:0000256" key="1">
    <source>
        <dbReference type="SAM" id="Phobius"/>
    </source>
</evidence>
<feature type="transmembrane region" description="Helical" evidence="1">
    <location>
        <begin position="52"/>
        <end position="80"/>
    </location>
</feature>
<evidence type="ECO:0000313" key="2">
    <source>
        <dbReference type="EMBL" id="MFB9643555.1"/>
    </source>
</evidence>
<protein>
    <submittedName>
        <fullName evidence="2">DUF1772 domain-containing protein</fullName>
    </submittedName>
</protein>
<sequence>MSAVATVLLVIAIVGTGLVSGVFFAFSGFVVQGLDRLPPTDAARAMREINVTAVRAPLMLAIFGTALLVIAVATMTFFGAYPGGEWWIVGSAVLYLVGVVGVTGGANVPRNNRLAAAPGADAAALGAAWREFRPGWFAWNHVRWLTSAASCAALVVALLAG</sequence>
<comment type="caution">
    <text evidence="2">The sequence shown here is derived from an EMBL/GenBank/DDBJ whole genome shotgun (WGS) entry which is preliminary data.</text>
</comment>
<reference evidence="2 3" key="1">
    <citation type="submission" date="2024-09" db="EMBL/GenBank/DDBJ databases">
        <authorList>
            <person name="Sun Q."/>
            <person name="Mori K."/>
        </authorList>
    </citation>
    <scope>NUCLEOTIDE SEQUENCE [LARGE SCALE GENOMIC DNA]</scope>
    <source>
        <strain evidence="2 3">JCM 14321</strain>
    </source>
</reference>
<dbReference type="Pfam" id="PF08592">
    <property type="entry name" value="Anthrone_oxy"/>
    <property type="match status" value="1"/>
</dbReference>
<dbReference type="EMBL" id="JBHMBL010000003">
    <property type="protein sequence ID" value="MFB9643555.1"/>
    <property type="molecule type" value="Genomic_DNA"/>
</dbReference>
<keyword evidence="3" id="KW-1185">Reference proteome</keyword>
<feature type="transmembrane region" description="Helical" evidence="1">
    <location>
        <begin position="86"/>
        <end position="106"/>
    </location>
</feature>
<keyword evidence="1" id="KW-1133">Transmembrane helix</keyword>
<proteinExistence type="predicted"/>
<organism evidence="2 3">
    <name type="scientific">Agromyces lapidis</name>
    <dbReference type="NCBI Taxonomy" id="279574"/>
    <lineage>
        <taxon>Bacteria</taxon>
        <taxon>Bacillati</taxon>
        <taxon>Actinomycetota</taxon>
        <taxon>Actinomycetes</taxon>
        <taxon>Micrococcales</taxon>
        <taxon>Microbacteriaceae</taxon>
        <taxon>Agromyces</taxon>
    </lineage>
</organism>